<sequence length="405" mass="44561">MLFADAQRVISRVHNDVAAQGLRGAPRLVLAAVLAMLCERWSKVTDDRMRLTQLAHEITSRGGRRYHLKTVGRALAALAALELVTYRPAQGRGGFAGVAIHPRFLHDIEPLQRDGQGRVITESVTFSELHPSISQKSNLPTLRSSRSATADHSGRPTEVEVRPDEVRYVLREMPAMLQQLPAHLRWKLGAAIRLRLSRGFTPQQILAVLDAEPPAGLQRPWKLAMWRLTQNLIGSGPRLRPLQAAWDRRELQQSRRAADARDARWYGQVCAVTTDTERSRLLRAHMTFFGCSTVDMPVAALAGAGRRASRLFPGLDLKIALIRWADDVLTRRVAPAAAPVEVPAPAPVLSGLVAELVVAGCCIKCDSQPGTLRSSMPLPLPVCDTCWEGVKAEFDSAADEFKEVA</sequence>
<evidence type="ECO:0000313" key="3">
    <source>
        <dbReference type="Proteomes" id="UP000217768"/>
    </source>
</evidence>
<protein>
    <recommendedName>
        <fullName evidence="4">Replication protein</fullName>
    </recommendedName>
</protein>
<name>A0A2A2ZAR5_MYCAV</name>
<organism evidence="2 3">
    <name type="scientific">Mycobacterium avium</name>
    <dbReference type="NCBI Taxonomy" id="1764"/>
    <lineage>
        <taxon>Bacteria</taxon>
        <taxon>Bacillati</taxon>
        <taxon>Actinomycetota</taxon>
        <taxon>Actinomycetes</taxon>
        <taxon>Mycobacteriales</taxon>
        <taxon>Mycobacteriaceae</taxon>
        <taxon>Mycobacterium</taxon>
        <taxon>Mycobacterium avium complex (MAC)</taxon>
    </lineage>
</organism>
<gene>
    <name evidence="2" type="ORF">CKJ66_27955</name>
</gene>
<dbReference type="Proteomes" id="UP000217768">
    <property type="component" value="Unassembled WGS sequence"/>
</dbReference>
<proteinExistence type="predicted"/>
<comment type="caution">
    <text evidence="2">The sequence shown here is derived from an EMBL/GenBank/DDBJ whole genome shotgun (WGS) entry which is preliminary data.</text>
</comment>
<dbReference type="EMBL" id="NSFD01000062">
    <property type="protein sequence ID" value="PBA23559.1"/>
    <property type="molecule type" value="Genomic_DNA"/>
</dbReference>
<dbReference type="AlphaFoldDB" id="A0A2A2ZAR5"/>
<feature type="compositionally biased region" description="Polar residues" evidence="1">
    <location>
        <begin position="131"/>
        <end position="150"/>
    </location>
</feature>
<evidence type="ECO:0000256" key="1">
    <source>
        <dbReference type="SAM" id="MobiDB-lite"/>
    </source>
</evidence>
<accession>A0A2A2ZAR5</accession>
<evidence type="ECO:0008006" key="4">
    <source>
        <dbReference type="Google" id="ProtNLM"/>
    </source>
</evidence>
<feature type="region of interest" description="Disordered" evidence="1">
    <location>
        <begin position="131"/>
        <end position="159"/>
    </location>
</feature>
<dbReference type="RefSeq" id="WP_095795344.1">
    <property type="nucleotide sequence ID" value="NZ_NSFD01000062.1"/>
</dbReference>
<evidence type="ECO:0000313" key="2">
    <source>
        <dbReference type="EMBL" id="PBA23559.1"/>
    </source>
</evidence>
<reference evidence="2 3" key="1">
    <citation type="submission" date="2017-08" db="EMBL/GenBank/DDBJ databases">
        <title>Phylogenetic analysis of Mycobacterium avium complex whole genomes.</title>
        <authorList>
            <person name="Caverly L.J."/>
            <person name="Spilker T."/>
            <person name="Lipuma J."/>
        </authorList>
    </citation>
    <scope>NUCLEOTIDE SEQUENCE [LARGE SCALE GENOMIC DNA]</scope>
    <source>
        <strain evidence="2 3">FLAC0165</strain>
    </source>
</reference>